<feature type="transmembrane region" description="Helical" evidence="1">
    <location>
        <begin position="142"/>
        <end position="163"/>
    </location>
</feature>
<proteinExistence type="predicted"/>
<gene>
    <name evidence="2" type="ORF">GCM10022268_09050</name>
</gene>
<keyword evidence="1" id="KW-1133">Transmembrane helix</keyword>
<keyword evidence="1" id="KW-0472">Membrane</keyword>
<keyword evidence="3" id="KW-1185">Reference proteome</keyword>
<evidence type="ECO:0000313" key="2">
    <source>
        <dbReference type="EMBL" id="GAA3701307.1"/>
    </source>
</evidence>
<feature type="transmembrane region" description="Helical" evidence="1">
    <location>
        <begin position="175"/>
        <end position="203"/>
    </location>
</feature>
<accession>A0ABP7D983</accession>
<keyword evidence="1" id="KW-0812">Transmembrane</keyword>
<name>A0ABP7D983_9SPHN</name>
<dbReference type="EMBL" id="BAABBF010000002">
    <property type="protein sequence ID" value="GAA3701307.1"/>
    <property type="molecule type" value="Genomic_DNA"/>
</dbReference>
<evidence type="ECO:0000256" key="1">
    <source>
        <dbReference type="SAM" id="Phobius"/>
    </source>
</evidence>
<organism evidence="2 3">
    <name type="scientific">Sphingomonas cynarae</name>
    <dbReference type="NCBI Taxonomy" id="930197"/>
    <lineage>
        <taxon>Bacteria</taxon>
        <taxon>Pseudomonadati</taxon>
        <taxon>Pseudomonadota</taxon>
        <taxon>Alphaproteobacteria</taxon>
        <taxon>Sphingomonadales</taxon>
        <taxon>Sphingomonadaceae</taxon>
        <taxon>Sphingomonas</taxon>
    </lineage>
</organism>
<sequence>MRLWADEKVTRREMTPAEADQLIRDAGSGAKNWISPIKDAAGSGKLVYKIARDFASWKGARVSFAKTPAGHVLVTFKGWPRGRKLITGTRYRVDHPKMIELQIGKPGLRAAAKDSAKFGLWLVVAVDIADYVLRDKATLGSLLGALTVDIPGVILASAIGAAAGSAFAGTAMGTALVIGSFALGPMLVAFAVGVLAGMALSAIDNRFSLADKLGRAYDAGLARLAEVWDALGDEAEARYQQLARSQFVHDLDRNIDWLAERVARKGDQVRGALAQLW</sequence>
<dbReference type="Proteomes" id="UP001500523">
    <property type="component" value="Unassembled WGS sequence"/>
</dbReference>
<reference evidence="3" key="1">
    <citation type="journal article" date="2019" name="Int. J. Syst. Evol. Microbiol.">
        <title>The Global Catalogue of Microorganisms (GCM) 10K type strain sequencing project: providing services to taxonomists for standard genome sequencing and annotation.</title>
        <authorList>
            <consortium name="The Broad Institute Genomics Platform"/>
            <consortium name="The Broad Institute Genome Sequencing Center for Infectious Disease"/>
            <person name="Wu L."/>
            <person name="Ma J."/>
        </authorList>
    </citation>
    <scope>NUCLEOTIDE SEQUENCE [LARGE SCALE GENOMIC DNA]</scope>
    <source>
        <strain evidence="3">JCM 17498</strain>
    </source>
</reference>
<comment type="caution">
    <text evidence="2">The sequence shown here is derived from an EMBL/GenBank/DDBJ whole genome shotgun (WGS) entry which is preliminary data.</text>
</comment>
<evidence type="ECO:0000313" key="3">
    <source>
        <dbReference type="Proteomes" id="UP001500523"/>
    </source>
</evidence>
<protein>
    <submittedName>
        <fullName evidence="2">Uncharacterized protein</fullName>
    </submittedName>
</protein>